<organism evidence="2">
    <name type="scientific">Hordeum vulgare subsp. vulgare</name>
    <name type="common">Domesticated barley</name>
    <dbReference type="NCBI Taxonomy" id="112509"/>
    <lineage>
        <taxon>Eukaryota</taxon>
        <taxon>Viridiplantae</taxon>
        <taxon>Streptophyta</taxon>
        <taxon>Embryophyta</taxon>
        <taxon>Tracheophyta</taxon>
        <taxon>Spermatophyta</taxon>
        <taxon>Magnoliopsida</taxon>
        <taxon>Liliopsida</taxon>
        <taxon>Poales</taxon>
        <taxon>Poaceae</taxon>
        <taxon>BOP clade</taxon>
        <taxon>Pooideae</taxon>
        <taxon>Triticodae</taxon>
        <taxon>Triticeae</taxon>
        <taxon>Hordeinae</taxon>
        <taxon>Hordeum</taxon>
    </lineage>
</organism>
<accession>F2E8F8</accession>
<proteinExistence type="evidence at transcript level"/>
<sequence length="107" mass="11854">MTMVKKALMAAVALVLMVLVPVDARVHHRSETECKNDLLAAGPLESSVILECCKFLSVPCLCQIRTELAEKQKMARIGEIEREWFPFTRACTIAASEQVCSLDGFLV</sequence>
<name>F2E8F8_HORVV</name>
<feature type="chain" id="PRO_5003276485" evidence="1">
    <location>
        <begin position="25"/>
        <end position="107"/>
    </location>
</feature>
<keyword evidence="1" id="KW-0732">Signal</keyword>
<evidence type="ECO:0000256" key="1">
    <source>
        <dbReference type="SAM" id="SignalP"/>
    </source>
</evidence>
<dbReference type="EMBL" id="AK372432">
    <property type="protein sequence ID" value="BAK03630.1"/>
    <property type="molecule type" value="mRNA"/>
</dbReference>
<dbReference type="AlphaFoldDB" id="F2E8F8"/>
<reference evidence="2" key="1">
    <citation type="journal article" date="2011" name="Plant Physiol.">
        <title>Comprehensive sequence analysis of 24,783 barley full-length cDNAs derived from 12 clone libraries.</title>
        <authorList>
            <person name="Matsumoto T."/>
            <person name="Tanaka T."/>
            <person name="Sakai H."/>
            <person name="Amano N."/>
            <person name="Kanamori H."/>
            <person name="Kurita K."/>
            <person name="Kikuta A."/>
            <person name="Kamiya K."/>
            <person name="Yamamoto M."/>
            <person name="Ikawa H."/>
            <person name="Fujii N."/>
            <person name="Hori K."/>
            <person name="Itoh T."/>
            <person name="Sato K."/>
        </authorList>
    </citation>
    <scope>NUCLEOTIDE SEQUENCE</scope>
    <source>
        <tissue evidence="2">Flower</tissue>
    </source>
</reference>
<protein>
    <submittedName>
        <fullName evidence="2">Predicted protein</fullName>
    </submittedName>
</protein>
<evidence type="ECO:0000313" key="2">
    <source>
        <dbReference type="EMBL" id="BAK03630.1"/>
    </source>
</evidence>
<feature type="signal peptide" evidence="1">
    <location>
        <begin position="1"/>
        <end position="24"/>
    </location>
</feature>